<dbReference type="EMBL" id="GL629801">
    <property type="protein sequence ID" value="EFX00424.1"/>
    <property type="molecule type" value="Genomic_DNA"/>
</dbReference>
<dbReference type="RefSeq" id="XP_014169906.1">
    <property type="nucleotide sequence ID" value="XM_014314431.1"/>
</dbReference>
<protein>
    <submittedName>
        <fullName evidence="1">Uncharacterized protein</fullName>
    </submittedName>
</protein>
<reference evidence="1 2" key="1">
    <citation type="journal article" date="2011" name="Proc. Natl. Acad. Sci. U.S.A.">
        <title>Genome and transcriptome analyses of the mountain pine beetle-fungal symbiont Grosmannia clavigera, a lodgepole pine pathogen.</title>
        <authorList>
            <person name="DiGuistini S."/>
            <person name="Wang Y."/>
            <person name="Liao N.Y."/>
            <person name="Taylor G."/>
            <person name="Tanguay P."/>
            <person name="Feau N."/>
            <person name="Henrissat B."/>
            <person name="Chan S.K."/>
            <person name="Hesse-Orce U."/>
            <person name="Alamouti S.M."/>
            <person name="Tsui C.K.M."/>
            <person name="Docking R.T."/>
            <person name="Levasseur A."/>
            <person name="Haridas S."/>
            <person name="Robertson G."/>
            <person name="Birol I."/>
            <person name="Holt R.A."/>
            <person name="Marra M.A."/>
            <person name="Hamelin R.C."/>
            <person name="Hirst M."/>
            <person name="Jones S.J.M."/>
            <person name="Bohlmann J."/>
            <person name="Breuil C."/>
        </authorList>
    </citation>
    <scope>NUCLEOTIDE SEQUENCE [LARGE SCALE GENOMIC DNA]</scope>
    <source>
        <strain evidence="2">kw1407 / UAMH 11150</strain>
    </source>
</reference>
<dbReference type="InParanoid" id="F0XPR4"/>
<gene>
    <name evidence="1" type="ORF">CMQ_7426</name>
</gene>
<proteinExistence type="predicted"/>
<evidence type="ECO:0000313" key="1">
    <source>
        <dbReference type="EMBL" id="EFX00424.1"/>
    </source>
</evidence>
<dbReference type="HOGENOM" id="CLU_1532726_0_0_1"/>
<keyword evidence="2" id="KW-1185">Reference proteome</keyword>
<accession>F0XPR4</accession>
<dbReference type="Proteomes" id="UP000007796">
    <property type="component" value="Unassembled WGS sequence"/>
</dbReference>
<evidence type="ECO:0000313" key="2">
    <source>
        <dbReference type="Proteomes" id="UP000007796"/>
    </source>
</evidence>
<sequence length="175" mass="19246">MDKPSGSSATRSSLTLGKLAYCDMGITDGLNSGFRTCWTAAGSIRARRARASTDSILCTDDVVDSVRLAVLRPGCERVPVGLEEKRNTEDCGQTAFSGREKIGDHEWPVIALRGACGGKVRRLRTGVPLAEPRASAKNQEERHRSMEYEWHTPNAGQTAGIRKTVRVERWEKRSS</sequence>
<name>F0XPR4_GROCL</name>
<dbReference type="GeneID" id="25980969"/>
<organism evidence="2">
    <name type="scientific">Grosmannia clavigera (strain kw1407 / UAMH 11150)</name>
    <name type="common">Blue stain fungus</name>
    <name type="synonym">Graphiocladiella clavigera</name>
    <dbReference type="NCBI Taxonomy" id="655863"/>
    <lineage>
        <taxon>Eukaryota</taxon>
        <taxon>Fungi</taxon>
        <taxon>Dikarya</taxon>
        <taxon>Ascomycota</taxon>
        <taxon>Pezizomycotina</taxon>
        <taxon>Sordariomycetes</taxon>
        <taxon>Sordariomycetidae</taxon>
        <taxon>Ophiostomatales</taxon>
        <taxon>Ophiostomataceae</taxon>
        <taxon>Leptographium</taxon>
    </lineage>
</organism>
<dbReference type="AlphaFoldDB" id="F0XPR4"/>